<feature type="domain" description="Bacteriophage CI repressor N-terminal" evidence="1">
    <location>
        <begin position="14"/>
        <end position="76"/>
    </location>
</feature>
<dbReference type="Pfam" id="PF07022">
    <property type="entry name" value="Phage_CI_repr"/>
    <property type="match status" value="1"/>
</dbReference>
<dbReference type="RefSeq" id="WP_223281886.1">
    <property type="nucleotide sequence ID" value="NZ_CAWPOC010000095.1"/>
</dbReference>
<dbReference type="EMBL" id="CP133647">
    <property type="protein sequence ID" value="WNH03324.1"/>
    <property type="molecule type" value="Genomic_DNA"/>
</dbReference>
<evidence type="ECO:0000259" key="1">
    <source>
        <dbReference type="Pfam" id="PF07022"/>
    </source>
</evidence>
<keyword evidence="4" id="KW-1185">Reference proteome</keyword>
<dbReference type="InterPro" id="IPR010982">
    <property type="entry name" value="Lambda_DNA-bd_dom_sf"/>
</dbReference>
<evidence type="ECO:0000313" key="4">
    <source>
        <dbReference type="Proteomes" id="UP001300348"/>
    </source>
</evidence>
<dbReference type="Gene3D" id="1.10.260.40">
    <property type="entry name" value="lambda repressor-like DNA-binding domains"/>
    <property type="match status" value="1"/>
</dbReference>
<proteinExistence type="predicted"/>
<dbReference type="Gene3D" id="2.10.109.10">
    <property type="entry name" value="Umud Fragment, subunit A"/>
    <property type="match status" value="1"/>
</dbReference>
<dbReference type="InterPro" id="IPR010744">
    <property type="entry name" value="Phage_CI_N"/>
</dbReference>
<dbReference type="GeneID" id="88855171"/>
<dbReference type="Pfam" id="PF16452">
    <property type="entry name" value="Phage_CI_C"/>
    <property type="match status" value="1"/>
</dbReference>
<accession>A0ABY9XLD2</accession>
<dbReference type="Proteomes" id="UP001300348">
    <property type="component" value="Chromosome"/>
</dbReference>
<reference evidence="3 4" key="1">
    <citation type="journal article" date="2023" name="Access Microbiol">
        <title>The genome of a steinernematid-associated Pseudomonas piscis bacterium encodes the biosynthesis of insect toxins.</title>
        <authorList>
            <person name="Awori R.M."/>
            <person name="Hendre P."/>
            <person name="Amugune N.O."/>
        </authorList>
    </citation>
    <scope>NUCLEOTIDE SEQUENCE [LARGE SCALE GENOMIC DNA]</scope>
    <source>
        <strain evidence="3 4">97</strain>
    </source>
</reference>
<evidence type="ECO:0000313" key="3">
    <source>
        <dbReference type="EMBL" id="WNH03324.1"/>
    </source>
</evidence>
<evidence type="ECO:0000259" key="2">
    <source>
        <dbReference type="Pfam" id="PF16452"/>
    </source>
</evidence>
<feature type="domain" description="Bacteriophage CI repressor C-terminal" evidence="2">
    <location>
        <begin position="104"/>
        <end position="203"/>
    </location>
</feature>
<dbReference type="InterPro" id="IPR032499">
    <property type="entry name" value="Phage_CI_C"/>
</dbReference>
<protein>
    <submittedName>
        <fullName evidence="3">Phage repressor protein CI</fullName>
    </submittedName>
</protein>
<sequence length="209" mass="23076">MKITSGVDTGGREAVNRLMAAYGFDTQIALVKHLGASKSTMANRLLRDSFPADWVVQCALETGTSLLWLATGQGEMHPTVDNENKSKNETQATIRPLSKLITPSIRQVKIENGALLEHDEVFLDHSLIPGEADNYLYVKTAECFYIVDKSVKKVSNGYWLIDIDGMKNIAKVARIPGNKIIVHQDESSFECSIDDIDIIGRAVKVIKSI</sequence>
<name>A0ABY9XLD2_9GAMM</name>
<gene>
    <name evidence="3" type="ORF">QL112_006400</name>
</gene>
<organism evidence="3 4">
    <name type="scientific">Xenorhabdus griffiniae</name>
    <dbReference type="NCBI Taxonomy" id="351672"/>
    <lineage>
        <taxon>Bacteria</taxon>
        <taxon>Pseudomonadati</taxon>
        <taxon>Pseudomonadota</taxon>
        <taxon>Gammaproteobacteria</taxon>
        <taxon>Enterobacterales</taxon>
        <taxon>Morganellaceae</taxon>
        <taxon>Xenorhabdus</taxon>
    </lineage>
</organism>